<evidence type="ECO:0000313" key="3">
    <source>
        <dbReference type="Proteomes" id="UP000225706"/>
    </source>
</evidence>
<evidence type="ECO:0000256" key="1">
    <source>
        <dbReference type="SAM" id="MobiDB-lite"/>
    </source>
</evidence>
<organism evidence="2 3">
    <name type="scientific">Stylophora pistillata</name>
    <name type="common">Smooth cauliflower coral</name>
    <dbReference type="NCBI Taxonomy" id="50429"/>
    <lineage>
        <taxon>Eukaryota</taxon>
        <taxon>Metazoa</taxon>
        <taxon>Cnidaria</taxon>
        <taxon>Anthozoa</taxon>
        <taxon>Hexacorallia</taxon>
        <taxon>Scleractinia</taxon>
        <taxon>Astrocoeniina</taxon>
        <taxon>Pocilloporidae</taxon>
        <taxon>Stylophora</taxon>
    </lineage>
</organism>
<accession>A0A2B4S480</accession>
<comment type="caution">
    <text evidence="2">The sequence shown here is derived from an EMBL/GenBank/DDBJ whole genome shotgun (WGS) entry which is preliminary data.</text>
</comment>
<protein>
    <submittedName>
        <fullName evidence="2">Uncharacterized protein</fullName>
    </submittedName>
</protein>
<reference evidence="3" key="1">
    <citation type="journal article" date="2017" name="bioRxiv">
        <title>Comparative analysis of the genomes of Stylophora pistillata and Acropora digitifera provides evidence for extensive differences between species of corals.</title>
        <authorList>
            <person name="Voolstra C.R."/>
            <person name="Li Y."/>
            <person name="Liew Y.J."/>
            <person name="Baumgarten S."/>
            <person name="Zoccola D."/>
            <person name="Flot J.-F."/>
            <person name="Tambutte S."/>
            <person name="Allemand D."/>
            <person name="Aranda M."/>
        </authorList>
    </citation>
    <scope>NUCLEOTIDE SEQUENCE [LARGE SCALE GENOMIC DNA]</scope>
</reference>
<dbReference type="AlphaFoldDB" id="A0A2B4S480"/>
<proteinExistence type="predicted"/>
<dbReference type="Proteomes" id="UP000225706">
    <property type="component" value="Unassembled WGS sequence"/>
</dbReference>
<feature type="compositionally biased region" description="Basic residues" evidence="1">
    <location>
        <begin position="9"/>
        <end position="20"/>
    </location>
</feature>
<gene>
    <name evidence="2" type="ORF">AWC38_SpisGene11596</name>
</gene>
<feature type="region of interest" description="Disordered" evidence="1">
    <location>
        <begin position="1"/>
        <end position="27"/>
    </location>
</feature>
<evidence type="ECO:0000313" key="2">
    <source>
        <dbReference type="EMBL" id="PFX23859.1"/>
    </source>
</evidence>
<name>A0A2B4S480_STYPI</name>
<keyword evidence="3" id="KW-1185">Reference proteome</keyword>
<dbReference type="EMBL" id="LSMT01000194">
    <property type="protein sequence ID" value="PFX23859.1"/>
    <property type="molecule type" value="Genomic_DNA"/>
</dbReference>
<sequence>MCRMERPAKKPTKGVKGKRNHPYDKGGALHFKKEWAKKYSDGKVMIDGVPQVTQEPKSKKSWTKKKNVKNLSLDLNSQVPIMQAPITVMYPSEVPNPELTTEEPLNCQEGLEVAYAMGNTTKLEEFTEEDIFEIAQLIGFSKFKKVSARLNVTEDELHCIKRDLELYENTMDK</sequence>